<dbReference type="PANTHER" id="PTHR21373">
    <property type="entry name" value="GLUCOSE REPRESSIBLE PROTEIN MAK10"/>
    <property type="match status" value="1"/>
</dbReference>
<evidence type="ECO:0000259" key="6">
    <source>
        <dbReference type="Pfam" id="PF25789"/>
    </source>
</evidence>
<evidence type="ECO:0000313" key="7">
    <source>
        <dbReference type="EMBL" id="GFR41695.1"/>
    </source>
</evidence>
<dbReference type="GO" id="GO:0031417">
    <property type="term" value="C:NatC complex"/>
    <property type="evidence" value="ECO:0007669"/>
    <property type="project" value="InterPro"/>
</dbReference>
<evidence type="ECO:0000256" key="3">
    <source>
        <dbReference type="ARBA" id="ARBA00022490"/>
    </source>
</evidence>
<evidence type="ECO:0000256" key="4">
    <source>
        <dbReference type="SAM" id="MobiDB-lite"/>
    </source>
</evidence>
<keyword evidence="3" id="KW-0963">Cytoplasm</keyword>
<dbReference type="Proteomes" id="UP001054857">
    <property type="component" value="Unassembled WGS sequence"/>
</dbReference>
<feature type="region of interest" description="Disordered" evidence="4">
    <location>
        <begin position="194"/>
        <end position="219"/>
    </location>
</feature>
<dbReference type="InterPro" id="IPR007244">
    <property type="entry name" value="Naa35_N"/>
</dbReference>
<sequence length="912" mass="95987">MEKWTDVGPLLQAARADMKVGQLLAGEAFSLFEAMSALEAGNPKMDAAASPVADQPNLETLLADPTAAPWDLPTPTLLAVLDQLLAMEASWHCGGSAMQTVYACLYMLKLNRVQEYNTPAARALYAYCRTLQHDCAAIRDVVLCGGVCEEEDINIFTAGIPFEPPVAGPDAALDALEAAIAQATATSAAAAAAPANGDGASSSSSSSSETTAAAAAAAGSEQEPLGAQVGWRLQLRRAVHLGLRAAIAAEPKAVYRAASHFAEARQLLGCIRQSSASASKSAAPSSSTSASASAPAPASAAAAAAPALAPGFHLNVNRHLLGPAPPRQVQVKSLDEALSYMEQLMDHLQMAVTVSEHVFNYRSLQLYLWRFARMRPSSVARSLLHSLLLPERWQPNPNAAQQQQQQAAAPAESSSSSSANNNNDTNPTADSSPSSNNDVKASGGSGGRGKGGKKSGGGRSGSSSNNNNRAGQQQSGATSSSSTPQQQQQQPARTTPAWVPSKEMIAEACQVPYKAGLPEDLELFFEQATIAVSNVCQALLMNRCRCRRRLRRCLDDWLNMTHHAANAEETPGLRELCRTAGWRRGRPQPGVREEELGPLSMWVEYSTCSAMLHHLLQGFELEVYEPLEYDMIYWYADYLCTCMINAFSAIMERCPLPQPPKLPSPAAQAASGPAGGRGLGRGGLGGRGPKGAGAAAAAAEAEAARAAAVARFEKEQQLLRYDILEVEALQRLCQGMLRLMAGLRLAGSVPEPRTPLPFNSKAQRFDQRFASFGALLRPPPLSYDDYLTSMDPGRSDAAQLLSLATASFKDGRARCAALKAFAPYPDLAEGWVRGLERVAGVNAVVAGVLAHKLGSSSGGEAAAAAAGQQQQVSWLCDWAQHAYFPGITLPKPTPAAVPAPAAAATTAAAGSS</sequence>
<accession>A0AAD3DH36</accession>
<dbReference type="Pfam" id="PF04112">
    <property type="entry name" value="Mak10"/>
    <property type="match status" value="1"/>
</dbReference>
<keyword evidence="8" id="KW-1185">Reference proteome</keyword>
<protein>
    <recommendedName>
        <fullName evidence="9">N-alpha-acetyltransferase 35, NatC auxiliary subunit</fullName>
    </recommendedName>
</protein>
<feature type="compositionally biased region" description="Low complexity" evidence="4">
    <location>
        <begin position="397"/>
        <end position="432"/>
    </location>
</feature>
<evidence type="ECO:0000313" key="8">
    <source>
        <dbReference type="Proteomes" id="UP001054857"/>
    </source>
</evidence>
<feature type="domain" description="NAA35-like N-terminal" evidence="5">
    <location>
        <begin position="21"/>
        <end position="162"/>
    </location>
</feature>
<dbReference type="Pfam" id="PF25789">
    <property type="entry name" value="TPR_NAA35"/>
    <property type="match status" value="1"/>
</dbReference>
<feature type="compositionally biased region" description="Gly residues" evidence="4">
    <location>
        <begin position="443"/>
        <end position="460"/>
    </location>
</feature>
<comment type="subcellular location">
    <subcellularLocation>
        <location evidence="1">Cytoplasm</location>
    </subcellularLocation>
</comment>
<reference evidence="7 8" key="1">
    <citation type="journal article" date="2021" name="Sci. Rep.">
        <title>Genome sequencing of the multicellular alga Astrephomene provides insights into convergent evolution of germ-soma differentiation.</title>
        <authorList>
            <person name="Yamashita S."/>
            <person name="Yamamoto K."/>
            <person name="Matsuzaki R."/>
            <person name="Suzuki S."/>
            <person name="Yamaguchi H."/>
            <person name="Hirooka S."/>
            <person name="Minakuchi Y."/>
            <person name="Miyagishima S."/>
            <person name="Kawachi M."/>
            <person name="Toyoda A."/>
            <person name="Nozaki H."/>
        </authorList>
    </citation>
    <scope>NUCLEOTIDE SEQUENCE [LARGE SCALE GENOMIC DNA]</scope>
    <source>
        <strain evidence="7 8">NIES-4017</strain>
    </source>
</reference>
<evidence type="ECO:0000256" key="2">
    <source>
        <dbReference type="ARBA" id="ARBA00006289"/>
    </source>
</evidence>
<dbReference type="PANTHER" id="PTHR21373:SF0">
    <property type="entry name" value="N-ALPHA-ACETYLTRANSFERASE 35, NATC AUXILIARY SUBUNIT"/>
    <property type="match status" value="1"/>
</dbReference>
<proteinExistence type="inferred from homology"/>
<organism evidence="7 8">
    <name type="scientific">Astrephomene gubernaculifera</name>
    <dbReference type="NCBI Taxonomy" id="47775"/>
    <lineage>
        <taxon>Eukaryota</taxon>
        <taxon>Viridiplantae</taxon>
        <taxon>Chlorophyta</taxon>
        <taxon>core chlorophytes</taxon>
        <taxon>Chlorophyceae</taxon>
        <taxon>CS clade</taxon>
        <taxon>Chlamydomonadales</taxon>
        <taxon>Astrephomenaceae</taxon>
        <taxon>Astrephomene</taxon>
    </lineage>
</organism>
<name>A0AAD3DH36_9CHLO</name>
<feature type="region of interest" description="Disordered" evidence="4">
    <location>
        <begin position="661"/>
        <end position="687"/>
    </location>
</feature>
<feature type="compositionally biased region" description="Low complexity" evidence="4">
    <location>
        <begin position="461"/>
        <end position="497"/>
    </location>
</feature>
<comment type="caution">
    <text evidence="7">The sequence shown here is derived from an EMBL/GenBank/DDBJ whole genome shotgun (WGS) entry which is preliminary data.</text>
</comment>
<feature type="region of interest" description="Disordered" evidence="4">
    <location>
        <begin position="397"/>
        <end position="498"/>
    </location>
</feature>
<dbReference type="AlphaFoldDB" id="A0AAD3DH36"/>
<gene>
    <name evidence="7" type="ORF">Agub_g2442</name>
</gene>
<evidence type="ECO:0008006" key="9">
    <source>
        <dbReference type="Google" id="ProtNLM"/>
    </source>
</evidence>
<feature type="domain" description="NAA35-like TPR repeats" evidence="6">
    <location>
        <begin position="522"/>
        <end position="885"/>
    </location>
</feature>
<dbReference type="InterPro" id="IPR057983">
    <property type="entry name" value="NAA35-like_N"/>
</dbReference>
<dbReference type="EMBL" id="BMAR01000002">
    <property type="protein sequence ID" value="GFR41695.1"/>
    <property type="molecule type" value="Genomic_DNA"/>
</dbReference>
<comment type="similarity">
    <text evidence="2">Belongs to the MAK10 family.</text>
</comment>
<dbReference type="InterPro" id="IPR057982">
    <property type="entry name" value="TPR_NAA35"/>
</dbReference>
<evidence type="ECO:0000259" key="5">
    <source>
        <dbReference type="Pfam" id="PF04112"/>
    </source>
</evidence>
<feature type="compositionally biased region" description="Gly residues" evidence="4">
    <location>
        <begin position="673"/>
        <end position="687"/>
    </location>
</feature>
<evidence type="ECO:0000256" key="1">
    <source>
        <dbReference type="ARBA" id="ARBA00004496"/>
    </source>
</evidence>